<evidence type="ECO:0000256" key="6">
    <source>
        <dbReference type="ARBA" id="ARBA00038076"/>
    </source>
</evidence>
<dbReference type="InterPro" id="IPR025857">
    <property type="entry name" value="MacB_PCD"/>
</dbReference>
<feature type="transmembrane region" description="Helical" evidence="7">
    <location>
        <begin position="493"/>
        <end position="515"/>
    </location>
</feature>
<evidence type="ECO:0000256" key="3">
    <source>
        <dbReference type="ARBA" id="ARBA00022692"/>
    </source>
</evidence>
<dbReference type="GO" id="GO:0022857">
    <property type="term" value="F:transmembrane transporter activity"/>
    <property type="evidence" value="ECO:0007669"/>
    <property type="project" value="TreeGrafter"/>
</dbReference>
<proteinExistence type="inferred from homology"/>
<feature type="transmembrane region" description="Helical" evidence="7">
    <location>
        <begin position="444"/>
        <end position="465"/>
    </location>
</feature>
<evidence type="ECO:0000313" key="10">
    <source>
        <dbReference type="EMBL" id="ADW70326.1"/>
    </source>
</evidence>
<feature type="transmembrane region" description="Helical" evidence="7">
    <location>
        <begin position="845"/>
        <end position="865"/>
    </location>
</feature>
<feature type="domain" description="MacB-like periplasmic core" evidence="9">
    <location>
        <begin position="502"/>
        <end position="713"/>
    </location>
</feature>
<feature type="transmembrane region" description="Helical" evidence="7">
    <location>
        <begin position="756"/>
        <end position="783"/>
    </location>
</feature>
<dbReference type="Proteomes" id="UP000000343">
    <property type="component" value="Chromosome"/>
</dbReference>
<dbReference type="HOGENOM" id="CLU_009433_1_0_0"/>
<dbReference type="STRING" id="1198114.AciX9_3315"/>
<dbReference type="PANTHER" id="PTHR30572">
    <property type="entry name" value="MEMBRANE COMPONENT OF TRANSPORTER-RELATED"/>
    <property type="match status" value="1"/>
</dbReference>
<keyword evidence="2" id="KW-1003">Cell membrane</keyword>
<dbReference type="Pfam" id="PF02687">
    <property type="entry name" value="FtsX"/>
    <property type="match status" value="2"/>
</dbReference>
<sequence>MSMMRRLGNLLSRSKVASEIDDELRSHIEMRVDDNLAAGMSPVEARRDAEIRFGNRIATKERVLGEDVVLVIESVGHDARFAMRQLVKNPGFAVTAILVLALGIGASVALFAFVDAALIKPLPYEQPTRLMEVTETAPIFGRANLSYPDFLDWKRADTDLQAFDVYRSTGFLLGVGSGAEPVSAEYVSAGFFKTLGVKPLLGRSFNAGEDKPEAPRIALLSYGTWQRRFGGRSDVVGQTVTLTDDPVIIIGVLPETFQFVPHGNAEFWLPLQVTVNSSCEKRRSCHSLKGIGRLKDGVTEAQARREFEGIATNLERQYPDSNRGQGASVISLSEAFVGDIRPILLALLGGAALLLVIACVNVASLLRVRSESRRREVSLRSALGASRGRLLRQFVIEGLLLVLAGGALGLGTAYLAVQLLLRLIPRNMLLGMPYLAGLGLNLHVLAFAAAVCGISATLFSATPLLRLVVAGGGLRGGISEGGRGSSGTIWRRFGANLVALELAIAVVLLVGAGLLGKSFFRLLHVDLGFEPDHVATLQLVLPRKQYDNDDKQRAEAQEIMNRFSALPGVKSVGLTSMLVLSGNGNTDWIRFVGRPYDGKHNEVNQREVSGTYLSTLGVKLIRGRFFTDAEDATKPNVVLINKALARKYYPGEDPIGKRIGDTQLTPTSIKEIVGIVDDVREAGLDQEIWPAIYDPFNQAPDTYMTMVVRTAADEKALLLTLVATAREINPGIGVSEETTMTAKINESPAAYLHRSAAWLVGGFAGLALILSVVGLYGVVAYSVSQRTKEIGVRMALGAARSSVSRLILKEAARLIVTGLLAGLVCSVGTAVLGRKLLFGTQAWDAGTLLGVALVLGVSAMMASWLPAHRAASVNPVDALRAE</sequence>
<accession>E8X2M9</accession>
<dbReference type="KEGG" id="acm:AciX9_3315"/>
<feature type="transmembrane region" description="Helical" evidence="7">
    <location>
        <begin position="92"/>
        <end position="114"/>
    </location>
</feature>
<dbReference type="PaxDb" id="1198114-AciX9_3315"/>
<feature type="domain" description="MacB-like periplasmic core" evidence="9">
    <location>
        <begin position="95"/>
        <end position="308"/>
    </location>
</feature>
<feature type="transmembrane region" description="Helical" evidence="7">
    <location>
        <begin position="814"/>
        <end position="833"/>
    </location>
</feature>
<dbReference type="InterPro" id="IPR047928">
    <property type="entry name" value="Perm_prefix_1"/>
</dbReference>
<dbReference type="RefSeq" id="WP_013581638.1">
    <property type="nucleotide sequence ID" value="NC_015064.1"/>
</dbReference>
<dbReference type="NCBIfam" id="NF038403">
    <property type="entry name" value="perm_prefix_1"/>
    <property type="match status" value="1"/>
</dbReference>
<feature type="transmembrane region" description="Helical" evidence="7">
    <location>
        <begin position="399"/>
        <end position="424"/>
    </location>
</feature>
<evidence type="ECO:0000256" key="2">
    <source>
        <dbReference type="ARBA" id="ARBA00022475"/>
    </source>
</evidence>
<evidence type="ECO:0000256" key="5">
    <source>
        <dbReference type="ARBA" id="ARBA00023136"/>
    </source>
</evidence>
<feature type="domain" description="ABC3 transporter permease C-terminal" evidence="8">
    <location>
        <begin position="763"/>
        <end position="875"/>
    </location>
</feature>
<gene>
    <name evidence="10" type="ordered locus">AciX9_3315</name>
</gene>
<protein>
    <submittedName>
        <fullName evidence="10">Permease</fullName>
    </submittedName>
</protein>
<dbReference type="InterPro" id="IPR050250">
    <property type="entry name" value="Macrolide_Exporter_MacB"/>
</dbReference>
<dbReference type="Pfam" id="PF12704">
    <property type="entry name" value="MacB_PCD"/>
    <property type="match status" value="2"/>
</dbReference>
<keyword evidence="5 7" id="KW-0472">Membrane</keyword>
<dbReference type="NCBIfam" id="TIGR03434">
    <property type="entry name" value="ADOP"/>
    <property type="match status" value="1"/>
</dbReference>
<evidence type="ECO:0000256" key="1">
    <source>
        <dbReference type="ARBA" id="ARBA00004651"/>
    </source>
</evidence>
<keyword evidence="4 7" id="KW-1133">Transmembrane helix</keyword>
<feature type="domain" description="ABC3 transporter permease C-terminal" evidence="8">
    <location>
        <begin position="351"/>
        <end position="461"/>
    </location>
</feature>
<dbReference type="PANTHER" id="PTHR30572:SF4">
    <property type="entry name" value="ABC TRANSPORTER PERMEASE YTRF"/>
    <property type="match status" value="1"/>
</dbReference>
<evidence type="ECO:0000256" key="7">
    <source>
        <dbReference type="SAM" id="Phobius"/>
    </source>
</evidence>
<comment type="subcellular location">
    <subcellularLocation>
        <location evidence="1">Cell membrane</location>
        <topology evidence="1">Multi-pass membrane protein</topology>
    </subcellularLocation>
</comment>
<dbReference type="AlphaFoldDB" id="E8X2M9"/>
<keyword evidence="11" id="KW-1185">Reference proteome</keyword>
<feature type="transmembrane region" description="Helical" evidence="7">
    <location>
        <begin position="343"/>
        <end position="366"/>
    </location>
</feature>
<evidence type="ECO:0000256" key="4">
    <source>
        <dbReference type="ARBA" id="ARBA00022989"/>
    </source>
</evidence>
<evidence type="ECO:0000313" key="11">
    <source>
        <dbReference type="Proteomes" id="UP000000343"/>
    </source>
</evidence>
<dbReference type="GO" id="GO:0005886">
    <property type="term" value="C:plasma membrane"/>
    <property type="evidence" value="ECO:0007669"/>
    <property type="project" value="UniProtKB-SubCell"/>
</dbReference>
<name>E8X2M9_GRATM</name>
<reference evidence="11" key="1">
    <citation type="submission" date="2011-01" db="EMBL/GenBank/DDBJ databases">
        <title>Complete sequence of chromosome of Acidobacterium sp. MP5ACTX9.</title>
        <authorList>
            <consortium name="US DOE Joint Genome Institute"/>
            <person name="Lucas S."/>
            <person name="Copeland A."/>
            <person name="Lapidus A."/>
            <person name="Cheng J.-F."/>
            <person name="Goodwin L."/>
            <person name="Pitluck S."/>
            <person name="Teshima H."/>
            <person name="Detter J.C."/>
            <person name="Han C."/>
            <person name="Tapia R."/>
            <person name="Land M."/>
            <person name="Hauser L."/>
            <person name="Kyrpides N."/>
            <person name="Ivanova N."/>
            <person name="Ovchinnikova G."/>
            <person name="Pagani I."/>
            <person name="Rawat S.R."/>
            <person name="Mannisto M."/>
            <person name="Haggblom M.M."/>
            <person name="Woyke T."/>
        </authorList>
    </citation>
    <scope>NUCLEOTIDE SEQUENCE [LARGE SCALE GENOMIC DNA]</scope>
    <source>
        <strain evidence="11">MP5ACTX9</strain>
    </source>
</reference>
<dbReference type="InterPro" id="IPR017800">
    <property type="entry name" value="ADOP"/>
</dbReference>
<dbReference type="InterPro" id="IPR003838">
    <property type="entry name" value="ABC3_permease_C"/>
</dbReference>
<dbReference type="EMBL" id="CP002480">
    <property type="protein sequence ID" value="ADW70326.1"/>
    <property type="molecule type" value="Genomic_DNA"/>
</dbReference>
<evidence type="ECO:0000259" key="9">
    <source>
        <dbReference type="Pfam" id="PF12704"/>
    </source>
</evidence>
<evidence type="ECO:0000259" key="8">
    <source>
        <dbReference type="Pfam" id="PF02687"/>
    </source>
</evidence>
<comment type="similarity">
    <text evidence="6">Belongs to the ABC-4 integral membrane protein family.</text>
</comment>
<keyword evidence="3 7" id="KW-0812">Transmembrane</keyword>
<dbReference type="eggNOG" id="COG0577">
    <property type="taxonomic scope" value="Bacteria"/>
</dbReference>
<organism evidence="11">
    <name type="scientific">Granulicella tundricola (strain ATCC BAA-1859 / DSM 23138 / MP5ACTX9)</name>
    <dbReference type="NCBI Taxonomy" id="1198114"/>
    <lineage>
        <taxon>Bacteria</taxon>
        <taxon>Pseudomonadati</taxon>
        <taxon>Acidobacteriota</taxon>
        <taxon>Terriglobia</taxon>
        <taxon>Terriglobales</taxon>
        <taxon>Acidobacteriaceae</taxon>
        <taxon>Granulicella</taxon>
    </lineage>
</organism>